<feature type="region of interest" description="Disordered" evidence="1">
    <location>
        <begin position="1"/>
        <end position="21"/>
    </location>
</feature>
<evidence type="ECO:0000313" key="3">
    <source>
        <dbReference type="EMBL" id="BDT62812.1"/>
    </source>
</evidence>
<dbReference type="PANTHER" id="PTHR20916:SF18">
    <property type="entry name" value="IPT_TIG DOMAIN-CONTAINING PROTEIN"/>
    <property type="match status" value="1"/>
</dbReference>
<dbReference type="PANTHER" id="PTHR20916">
    <property type="entry name" value="CYSTEINE AND GLYCINE-RICH PROTEIN 2 BINDING PROTEIN"/>
    <property type="match status" value="1"/>
</dbReference>
<keyword evidence="2" id="KW-1133">Transmembrane helix</keyword>
<feature type="region of interest" description="Disordered" evidence="1">
    <location>
        <begin position="165"/>
        <end position="193"/>
    </location>
</feature>
<dbReference type="EMBL" id="LC738878">
    <property type="protein sequence ID" value="BDT62812.1"/>
    <property type="molecule type" value="Genomic_DNA"/>
</dbReference>
<keyword evidence="2" id="KW-0472">Membrane</keyword>
<accession>A0A9C7EYV7</accession>
<feature type="transmembrane region" description="Helical" evidence="2">
    <location>
        <begin position="40"/>
        <end position="63"/>
    </location>
</feature>
<evidence type="ECO:0000256" key="1">
    <source>
        <dbReference type="SAM" id="MobiDB-lite"/>
    </source>
</evidence>
<proteinExistence type="predicted"/>
<feature type="compositionally biased region" description="Low complexity" evidence="1">
    <location>
        <begin position="172"/>
        <end position="190"/>
    </location>
</feature>
<feature type="region of interest" description="Disordered" evidence="1">
    <location>
        <begin position="551"/>
        <end position="573"/>
    </location>
</feature>
<organism evidence="3">
    <name type="scientific">Metapenaeus joyneri majanivirus</name>
    <dbReference type="NCBI Taxonomy" id="2984280"/>
    <lineage>
        <taxon>Viruses</taxon>
        <taxon>Viruses incertae sedis</taxon>
        <taxon>Naldaviricetes</taxon>
        <taxon>Nimaviridae</taxon>
    </lineage>
</organism>
<feature type="compositionally biased region" description="Low complexity" evidence="1">
    <location>
        <begin position="551"/>
        <end position="561"/>
    </location>
</feature>
<sequence>MKKQTNNNNNNNNNNNSSSNSNSIINSQITLKKRKIGQNAYPYTFIVLFILITFICITAWILFSNLAIQLNDASNLKNLYFDFTNLLGEGITPQHVFDTFIKNEKDVASTHVLDINSLPQQHLDLAFESKHGNPLFIQSQENTIRKQSKIKNISYHASRYTHTGKEFKPLKGDTTTTTTTNNNKNNGNDNRPIEYQPTQTHSSFVPCSVDTVKRYVSALLGYPKSNNDIITDNNNNLKNNKNERIMMMMPNKRIPFYKNPTVVHHGGACTNPIPLEGVTNCSDLCMNPECRTIEGPFISGDKVYPAGKLYCWCGPPSALEDMSLNGIHRHDNRLLCSDTTAVLILQENGKWTCSPQYPFLFGGRSGTERKACLYDPYLHDPPPDELGGDNDPYEIFNLSNPLIDSVTGQTITSHYQLANSAYFTKMITAGSSLEFLSIANDKEFYRNNFIGCQCSTTALDIFGNPPLTVSQSSNFLFFGLSKCNVNPCVMTRVADGFVRFDETDNTCHAVAQEEDQVYHAIHGDERTPLVGTLTPAAGIIPASSLALTTTSSFSSTTSSPSSSPPPPSSPSATIAAQNIKLSIGPNEASPDNPSESLAIKITRLSSPVIPASNNDSSNKTRNVLFLPIQSISMTGRKPKNTIRIPEIYFTDASCTPPISIGALRRASPIPFNVATYFIEPIPNILMNNIPEKPYEHELFVLEGLRNSRLVSGNVLGGSEMLFSLLLANNKNGNNNKNDISQLFSNPGYQRLEATRYFYNTIFKHRRLSTFERYQQNLFSNRDTSTMIENNNKNTSNNNNNINNNNNNTTTTYSSWDIKFRRGEVENFSGIENLNDTFVIREGLLLRSYRAYAGWALMASSNMTVDFSDVYHQNLSRNNHTPRATKIYNNRINSAQLMFPTSHSLLPLPNSNNDIFSIDRTLLFDHETFSRYLTRDSNTELKIFRKESPEYSVSPYVVNSDYGWGVNSFRYLYNFKENIYNKYDKRIKFDESNFTFTGKFLPASIFKKSLIEWGHKHGDVEYGNWLLPTLDTTPQYRDLIKRTNSVYKPMWWTAVWPRTFWRYSNDYFHIDDE</sequence>
<name>A0A9C7EYV7_9VIRU</name>
<evidence type="ECO:0000256" key="2">
    <source>
        <dbReference type="SAM" id="Phobius"/>
    </source>
</evidence>
<reference evidence="3" key="1">
    <citation type="submission" date="2022-10" db="EMBL/GenBank/DDBJ databases">
        <title>Genome sequences of endogenous nimaviruses in decapod crustaceans.</title>
        <authorList>
            <person name="Kawato S."/>
            <person name="Nozaki R."/>
            <person name="Kondo H."/>
            <person name="Hirono I."/>
        </authorList>
    </citation>
    <scope>NUCLEOTIDE SEQUENCE</scope>
    <source>
        <strain evidence="3">Tokushima2020</strain>
    </source>
</reference>
<protein>
    <submittedName>
        <fullName evidence="3">Wsv035-like protein</fullName>
    </submittedName>
</protein>
<keyword evidence="2" id="KW-0812">Transmembrane</keyword>